<dbReference type="InterPro" id="IPR013762">
    <property type="entry name" value="Integrase-like_cat_sf"/>
</dbReference>
<keyword evidence="1" id="KW-0229">DNA integration</keyword>
<dbReference type="SUPFAM" id="SSF56349">
    <property type="entry name" value="DNA breaking-rejoining enzymes"/>
    <property type="match status" value="1"/>
</dbReference>
<dbReference type="PANTHER" id="PTHR30349:SF92">
    <property type="entry name" value="SITE-SPECIFIC RECOMBINASE"/>
    <property type="match status" value="1"/>
</dbReference>
<keyword evidence="2" id="KW-0238">DNA-binding</keyword>
<dbReference type="Gene3D" id="1.10.443.10">
    <property type="entry name" value="Intergrase catalytic core"/>
    <property type="match status" value="1"/>
</dbReference>
<dbReference type="InterPro" id="IPR004107">
    <property type="entry name" value="Integrase_SAM-like_N"/>
</dbReference>
<evidence type="ECO:0000259" key="4">
    <source>
        <dbReference type="PROSITE" id="PS51898"/>
    </source>
</evidence>
<accession>A0ABD5QUV3</accession>
<proteinExistence type="predicted"/>
<dbReference type="InterPro" id="IPR050090">
    <property type="entry name" value="Tyrosine_recombinase_XerCD"/>
</dbReference>
<evidence type="ECO:0000256" key="3">
    <source>
        <dbReference type="ARBA" id="ARBA00023172"/>
    </source>
</evidence>
<dbReference type="GO" id="GO:0015074">
    <property type="term" value="P:DNA integration"/>
    <property type="evidence" value="ECO:0007669"/>
    <property type="project" value="UniProtKB-KW"/>
</dbReference>
<dbReference type="InterPro" id="IPR010998">
    <property type="entry name" value="Integrase_recombinase_N"/>
</dbReference>
<dbReference type="PANTHER" id="PTHR30349">
    <property type="entry name" value="PHAGE INTEGRASE-RELATED"/>
    <property type="match status" value="1"/>
</dbReference>
<gene>
    <name evidence="5" type="ORF">ACFPJA_14315</name>
</gene>
<evidence type="ECO:0000313" key="6">
    <source>
        <dbReference type="Proteomes" id="UP001596145"/>
    </source>
</evidence>
<dbReference type="CDD" id="cd00397">
    <property type="entry name" value="DNA_BRE_C"/>
    <property type="match status" value="1"/>
</dbReference>
<protein>
    <submittedName>
        <fullName evidence="5">Tyrosine-type recombinase/integrase</fullName>
    </submittedName>
</protein>
<comment type="caution">
    <text evidence="5">The sequence shown here is derived from an EMBL/GenBank/DDBJ whole genome shotgun (WGS) entry which is preliminary data.</text>
</comment>
<dbReference type="Gene3D" id="1.10.150.130">
    <property type="match status" value="1"/>
</dbReference>
<sequence length="363" mass="42838">MSENDRQALADAFDREIDPLADHASTFDHVDVDVFGLFIEDVLKPKDPAEGTIVSYERTIEEWSEFMQGEGRHPACPHEDHVKRFVRRELDEKGNTRRTAKKKLWELNKIYKYWQNGAEFPHPVDYNPFMIAKKKLSLSTRRVKEPPRIPVEDLRGIVRDVKHIRDRAFIVTQLKLGLRASEMANIKISELNITNSEVADHYPEMGTSPQVSRFENAVYIPHDRKGNKSKRPRILPVDEELRRLWMNYLLIRPDNEQPWLFLSRTSHSQVDDEAINLAWKRHFHPEYEETQQHRAVTSHYGRHRFTTFWRVEQDLNRELIKYMRGDTSAGGTTDPAGGIDHYIHSYYEDIEPLYRERIYKFGI</sequence>
<dbReference type="Pfam" id="PF02899">
    <property type="entry name" value="Phage_int_SAM_1"/>
    <property type="match status" value="1"/>
</dbReference>
<dbReference type="GO" id="GO:0003677">
    <property type="term" value="F:DNA binding"/>
    <property type="evidence" value="ECO:0007669"/>
    <property type="project" value="UniProtKB-KW"/>
</dbReference>
<dbReference type="InterPro" id="IPR011010">
    <property type="entry name" value="DNA_brk_join_enz"/>
</dbReference>
<evidence type="ECO:0000256" key="1">
    <source>
        <dbReference type="ARBA" id="ARBA00022908"/>
    </source>
</evidence>
<evidence type="ECO:0000313" key="5">
    <source>
        <dbReference type="EMBL" id="MFC5135886.1"/>
    </source>
</evidence>
<dbReference type="AlphaFoldDB" id="A0ABD5QUV3"/>
<name>A0ABD5QUV3_9EURY</name>
<evidence type="ECO:0000256" key="2">
    <source>
        <dbReference type="ARBA" id="ARBA00023125"/>
    </source>
</evidence>
<dbReference type="PROSITE" id="PS51898">
    <property type="entry name" value="TYR_RECOMBINASE"/>
    <property type="match status" value="1"/>
</dbReference>
<keyword evidence="6" id="KW-1185">Reference proteome</keyword>
<organism evidence="5 6">
    <name type="scientific">Halorubrum glutamatedens</name>
    <dbReference type="NCBI Taxonomy" id="2707018"/>
    <lineage>
        <taxon>Archaea</taxon>
        <taxon>Methanobacteriati</taxon>
        <taxon>Methanobacteriota</taxon>
        <taxon>Stenosarchaea group</taxon>
        <taxon>Halobacteria</taxon>
        <taxon>Halobacteriales</taxon>
        <taxon>Haloferacaceae</taxon>
        <taxon>Halorubrum</taxon>
    </lineage>
</organism>
<dbReference type="RefSeq" id="WP_122105183.1">
    <property type="nucleotide sequence ID" value="NZ_JBHSKV010000018.1"/>
</dbReference>
<dbReference type="Proteomes" id="UP001596145">
    <property type="component" value="Unassembled WGS sequence"/>
</dbReference>
<reference evidence="5 6" key="1">
    <citation type="journal article" date="2019" name="Int. J. Syst. Evol. Microbiol.">
        <title>The Global Catalogue of Microorganisms (GCM) 10K type strain sequencing project: providing services to taxonomists for standard genome sequencing and annotation.</title>
        <authorList>
            <consortium name="The Broad Institute Genomics Platform"/>
            <consortium name="The Broad Institute Genome Sequencing Center for Infectious Disease"/>
            <person name="Wu L."/>
            <person name="Ma J."/>
        </authorList>
    </citation>
    <scope>NUCLEOTIDE SEQUENCE [LARGE SCALE GENOMIC DNA]</scope>
    <source>
        <strain evidence="5 6">CGMCC 1.16026</strain>
    </source>
</reference>
<dbReference type="GO" id="GO:0006310">
    <property type="term" value="P:DNA recombination"/>
    <property type="evidence" value="ECO:0007669"/>
    <property type="project" value="UniProtKB-KW"/>
</dbReference>
<dbReference type="InterPro" id="IPR002104">
    <property type="entry name" value="Integrase_catalytic"/>
</dbReference>
<feature type="domain" description="Tyr recombinase" evidence="4">
    <location>
        <begin position="144"/>
        <end position="355"/>
    </location>
</feature>
<dbReference type="Pfam" id="PF00589">
    <property type="entry name" value="Phage_integrase"/>
    <property type="match status" value="1"/>
</dbReference>
<keyword evidence="3" id="KW-0233">DNA recombination</keyword>
<dbReference type="EMBL" id="JBHSKV010000018">
    <property type="protein sequence ID" value="MFC5135886.1"/>
    <property type="molecule type" value="Genomic_DNA"/>
</dbReference>